<dbReference type="Proteomes" id="UP000611708">
    <property type="component" value="Unassembled WGS sequence"/>
</dbReference>
<dbReference type="RefSeq" id="WP_196263480.1">
    <property type="nucleotide sequence ID" value="NZ_JADQDN010000003.1"/>
</dbReference>
<gene>
    <name evidence="2" type="ORF">I2H36_08635</name>
</gene>
<evidence type="ECO:0000313" key="3">
    <source>
        <dbReference type="Proteomes" id="UP000611708"/>
    </source>
</evidence>
<dbReference type="InterPro" id="IPR015330">
    <property type="entry name" value="DNA_primase/pol_bifunc_N"/>
</dbReference>
<sequence>MTTSRIFGENAPLYWARNLSVVPVEPETKRPAGQIGNWAGYCNNRPSDTKQQEWLASFGRHNIGLLTNMEISPGFALGAVDVDRDELIRVSKAILGNPVTGKRGKKGATFFVRVPREDKVRKTTLMDHEKVQAVDILVGNSHTVIPPSIHPETGAEYTWIGKPLIECEWSELPVLDRRRLDLLKLIVSSEFTPALLLGGGTHDAGVRLVAQLVGKCADEGIAHIFRALLPTDYAGNSLEELPGWIASARAKGFEQSEDGGSETTLSAKIVSIAIEAGVELFHDGEYAFASVPATNGILTYPIGSSAFQQWLRHQTYKSMERPISRGTLSDAIATLEANALYQGAKHPVEIRVAGDNAAVEIDLGQTNGQVVRITASGWDLAQKGERRFYRASGFEPLPEPARGGSLSALQSLLGLEEASFYLFTSFLVNALRPTGPYMALLVEGEQGSGKSFLCHAAKMLIDPNRASKLRLPDNERDLMIQAKEYRLLVYDNASGMRADMSDALCTLATGGGLGVRRLYTNDELQVLSYSRPLVINGISGYASRPDLLERAIPLRLQSMQVEGRRTEGEMLADFERVRPAILGALYDAVSSALRHYTETETPMGLRMADAARWIAAAEAGLGITPGTLTKAMSTAQEALFIERINDESLVIAIREVLTAPLRNREFNGYVGELFKLIEPARDKALPKTTQQLSAQLVRLRQAMAKAGLHVEFKIKDKRGRKIRIWSSIELEPTPSKPSIYG</sequence>
<comment type="caution">
    <text evidence="2">The sequence shown here is derived from an EMBL/GenBank/DDBJ whole genome shotgun (WGS) entry which is preliminary data.</text>
</comment>
<dbReference type="InterPro" id="IPR027417">
    <property type="entry name" value="P-loop_NTPase"/>
</dbReference>
<evidence type="ECO:0000259" key="1">
    <source>
        <dbReference type="SMART" id="SM00943"/>
    </source>
</evidence>
<dbReference type="EMBL" id="JADQDN010000003">
    <property type="protein sequence ID" value="MBF9196104.1"/>
    <property type="molecule type" value="Genomic_DNA"/>
</dbReference>
<evidence type="ECO:0000313" key="2">
    <source>
        <dbReference type="EMBL" id="MBF9196104.1"/>
    </source>
</evidence>
<name>A0ABS0HRS2_9HYPH</name>
<dbReference type="SMART" id="SM00943">
    <property type="entry name" value="Prim-Pol"/>
    <property type="match status" value="1"/>
</dbReference>
<organism evidence="2 3">
    <name type="scientific">Microvirga terrestris</name>
    <dbReference type="NCBI Taxonomy" id="2791024"/>
    <lineage>
        <taxon>Bacteria</taxon>
        <taxon>Pseudomonadati</taxon>
        <taxon>Pseudomonadota</taxon>
        <taxon>Alphaproteobacteria</taxon>
        <taxon>Hyphomicrobiales</taxon>
        <taxon>Methylobacteriaceae</taxon>
        <taxon>Microvirga</taxon>
    </lineage>
</organism>
<accession>A0ABS0HRS2</accession>
<dbReference type="SUPFAM" id="SSF52540">
    <property type="entry name" value="P-loop containing nucleoside triphosphate hydrolases"/>
    <property type="match status" value="1"/>
</dbReference>
<dbReference type="Pfam" id="PF09250">
    <property type="entry name" value="Prim-Pol"/>
    <property type="match status" value="1"/>
</dbReference>
<feature type="domain" description="DNA primase/polymerase bifunctional N-terminal" evidence="1">
    <location>
        <begin position="12"/>
        <end position="175"/>
    </location>
</feature>
<reference evidence="2 3" key="1">
    <citation type="submission" date="2020-11" db="EMBL/GenBank/DDBJ databases">
        <authorList>
            <person name="Kim M.K."/>
        </authorList>
    </citation>
    <scope>NUCLEOTIDE SEQUENCE [LARGE SCALE GENOMIC DNA]</scope>
    <source>
        <strain evidence="2 3">BT290</strain>
    </source>
</reference>
<protein>
    <submittedName>
        <fullName evidence="2">Bifunctional DNA primase/polymerase</fullName>
    </submittedName>
</protein>
<proteinExistence type="predicted"/>
<dbReference type="Gene3D" id="3.30.720.160">
    <property type="entry name" value="Bifunctional DNA primase/polymerase, N-terminal"/>
    <property type="match status" value="1"/>
</dbReference>
<keyword evidence="3" id="KW-1185">Reference proteome</keyword>
<dbReference type="SUPFAM" id="SSF56747">
    <property type="entry name" value="Prim-pol domain"/>
    <property type="match status" value="1"/>
</dbReference>